<organism evidence="1 2">
    <name type="scientific">Dehalogenimonas alkenigignens</name>
    <dbReference type="NCBI Taxonomy" id="1217799"/>
    <lineage>
        <taxon>Bacteria</taxon>
        <taxon>Bacillati</taxon>
        <taxon>Chloroflexota</taxon>
        <taxon>Dehalococcoidia</taxon>
        <taxon>Dehalococcoidales</taxon>
        <taxon>Dehalococcoidaceae</taxon>
        <taxon>Dehalogenimonas</taxon>
    </lineage>
</organism>
<dbReference type="STRING" id="1217799.DEALK_14210"/>
<evidence type="ECO:0000313" key="2">
    <source>
        <dbReference type="Proteomes" id="UP000053947"/>
    </source>
</evidence>
<reference evidence="1 2" key="1">
    <citation type="submission" date="2015-06" db="EMBL/GenBank/DDBJ databases">
        <title>Genome sequence of the organohalide-respiring Dehalogenimonas alkenigignens type strain (IP3-3T).</title>
        <authorList>
            <person name="Key T.A."/>
            <person name="Richmond D.P."/>
            <person name="Bowman K.S."/>
            <person name="Cho Y.-J."/>
            <person name="Chun J."/>
            <person name="da Costa M.S."/>
            <person name="Rainey F.A."/>
            <person name="Moe W.M."/>
        </authorList>
    </citation>
    <scope>NUCLEOTIDE SEQUENCE [LARGE SCALE GENOMIC DNA]</scope>
    <source>
        <strain evidence="1 2">IP3-3</strain>
    </source>
</reference>
<keyword evidence="2" id="KW-1185">Reference proteome</keyword>
<sequence>MLVNIVCPKCNTSGGFSITDAYYIGPYKCWKCRAVLKINMDNNRLVSCEAMSDEEAARFEQEQEMKRRSRGGR</sequence>
<gene>
    <name evidence="1" type="ORF">DEALK_14210</name>
</gene>
<protein>
    <submittedName>
        <fullName evidence="1">Uncharacterized protein</fullName>
    </submittedName>
</protein>
<proteinExistence type="predicted"/>
<dbReference type="EMBL" id="LFDV01000002">
    <property type="protein sequence ID" value="KTB48575.1"/>
    <property type="molecule type" value="Genomic_DNA"/>
</dbReference>
<comment type="caution">
    <text evidence="1">The sequence shown here is derived from an EMBL/GenBank/DDBJ whole genome shotgun (WGS) entry which is preliminary data.</text>
</comment>
<accession>A0A0W0GJ21</accession>
<dbReference type="AlphaFoldDB" id="A0A0W0GJ21"/>
<name>A0A0W0GJ21_9CHLR</name>
<evidence type="ECO:0000313" key="1">
    <source>
        <dbReference type="EMBL" id="KTB48575.1"/>
    </source>
</evidence>
<dbReference type="Proteomes" id="UP000053947">
    <property type="component" value="Unassembled WGS sequence"/>
</dbReference>
<dbReference type="OrthoDB" id="163823at2"/>